<feature type="transmembrane region" description="Helical" evidence="6">
    <location>
        <begin position="12"/>
        <end position="32"/>
    </location>
</feature>
<evidence type="ECO:0000256" key="6">
    <source>
        <dbReference type="SAM" id="Phobius"/>
    </source>
</evidence>
<dbReference type="RefSeq" id="WP_132028350.1">
    <property type="nucleotide sequence ID" value="NZ_CP068564.1"/>
</dbReference>
<comment type="caution">
    <text evidence="7">The sequence shown here is derived from an EMBL/GenBank/DDBJ whole genome shotgun (WGS) entry which is preliminary data.</text>
</comment>
<dbReference type="GO" id="GO:0036376">
    <property type="term" value="P:sodium ion export across plasma membrane"/>
    <property type="evidence" value="ECO:0007669"/>
    <property type="project" value="InterPro"/>
</dbReference>
<evidence type="ECO:0000313" key="8">
    <source>
        <dbReference type="Proteomes" id="UP000294567"/>
    </source>
</evidence>
<dbReference type="Proteomes" id="UP000294567">
    <property type="component" value="Unassembled WGS sequence"/>
</dbReference>
<keyword evidence="2" id="KW-1003">Cell membrane</keyword>
<dbReference type="Pfam" id="PF04277">
    <property type="entry name" value="OAD_gamma"/>
    <property type="match status" value="1"/>
</dbReference>
<accession>A0A4R3KTK2</accession>
<keyword evidence="3 6" id="KW-0812">Transmembrane</keyword>
<dbReference type="AlphaFoldDB" id="A0A4R3KTK2"/>
<evidence type="ECO:0000256" key="3">
    <source>
        <dbReference type="ARBA" id="ARBA00022692"/>
    </source>
</evidence>
<dbReference type="InterPro" id="IPR005899">
    <property type="entry name" value="Na_pump_deCOase"/>
</dbReference>
<reference evidence="7 8" key="1">
    <citation type="submission" date="2019-03" db="EMBL/GenBank/DDBJ databases">
        <title>Genomic Encyclopedia of Type Strains, Phase IV (KMG-IV): sequencing the most valuable type-strain genomes for metagenomic binning, comparative biology and taxonomic classification.</title>
        <authorList>
            <person name="Goeker M."/>
        </authorList>
    </citation>
    <scope>NUCLEOTIDE SEQUENCE [LARGE SCALE GENOMIC DNA]</scope>
    <source>
        <strain evidence="7 8">DSM 26752</strain>
    </source>
</reference>
<dbReference type="GO" id="GO:0015081">
    <property type="term" value="F:sodium ion transmembrane transporter activity"/>
    <property type="evidence" value="ECO:0007669"/>
    <property type="project" value="InterPro"/>
</dbReference>
<dbReference type="GO" id="GO:0005886">
    <property type="term" value="C:plasma membrane"/>
    <property type="evidence" value="ECO:0007669"/>
    <property type="project" value="UniProtKB-SubCell"/>
</dbReference>
<evidence type="ECO:0000256" key="1">
    <source>
        <dbReference type="ARBA" id="ARBA00004236"/>
    </source>
</evidence>
<sequence>MGEKITIGQSLIITIFSMAVVFLVLIGISYLIDVLRVTANNNKKEAKEAKDLTESVRVSEPVEKSGNIEDEELVAVIAAAIAASMGVAIPDINIKSIKRVSTPSPIWAQMGRIEEISNKL</sequence>
<evidence type="ECO:0000256" key="4">
    <source>
        <dbReference type="ARBA" id="ARBA00022989"/>
    </source>
</evidence>
<dbReference type="OrthoDB" id="1954652at2"/>
<keyword evidence="5 6" id="KW-0472">Membrane</keyword>
<dbReference type="EMBL" id="SMAE01000009">
    <property type="protein sequence ID" value="TCS88031.1"/>
    <property type="molecule type" value="Genomic_DNA"/>
</dbReference>
<gene>
    <name evidence="7" type="ORF">EDD65_10973</name>
</gene>
<evidence type="ECO:0000256" key="2">
    <source>
        <dbReference type="ARBA" id="ARBA00022475"/>
    </source>
</evidence>
<organism evidence="7 8">
    <name type="scientific">Keratinibaculum paraultunense</name>
    <dbReference type="NCBI Taxonomy" id="1278232"/>
    <lineage>
        <taxon>Bacteria</taxon>
        <taxon>Bacillati</taxon>
        <taxon>Bacillota</taxon>
        <taxon>Tissierellia</taxon>
        <taxon>Tissierellales</taxon>
        <taxon>Tepidimicrobiaceae</taxon>
        <taxon>Keratinibaculum</taxon>
    </lineage>
</organism>
<proteinExistence type="predicted"/>
<keyword evidence="4 6" id="KW-1133">Transmembrane helix</keyword>
<keyword evidence="8" id="KW-1185">Reference proteome</keyword>
<protein>
    <submittedName>
        <fullName evidence="7">Sodium pump decarboxylase gamma subunit</fullName>
    </submittedName>
</protein>
<evidence type="ECO:0000313" key="7">
    <source>
        <dbReference type="EMBL" id="TCS88031.1"/>
    </source>
</evidence>
<evidence type="ECO:0000256" key="5">
    <source>
        <dbReference type="ARBA" id="ARBA00023136"/>
    </source>
</evidence>
<name>A0A4R3KTK2_9FIRM</name>
<comment type="subcellular location">
    <subcellularLocation>
        <location evidence="1">Cell membrane</location>
    </subcellularLocation>
</comment>